<evidence type="ECO:0000256" key="1">
    <source>
        <dbReference type="ARBA" id="ARBA00009787"/>
    </source>
</evidence>
<dbReference type="EMBL" id="QGGO01000007">
    <property type="protein sequence ID" value="PWK27370.1"/>
    <property type="molecule type" value="Genomic_DNA"/>
</dbReference>
<dbReference type="Proteomes" id="UP000245489">
    <property type="component" value="Unassembled WGS sequence"/>
</dbReference>
<evidence type="ECO:0000313" key="4">
    <source>
        <dbReference type="Proteomes" id="UP000245489"/>
    </source>
</evidence>
<keyword evidence="4" id="KW-1185">Reference proteome</keyword>
<dbReference type="RefSeq" id="WP_109742445.1">
    <property type="nucleotide sequence ID" value="NZ_QGGO01000007.1"/>
</dbReference>
<feature type="domain" description="Transposase (putative) YhgA-like" evidence="2">
    <location>
        <begin position="6"/>
        <end position="204"/>
    </location>
</feature>
<comment type="similarity">
    <text evidence="1">Belongs to the Rpn/YhgA-like nuclease family.</text>
</comment>
<protein>
    <submittedName>
        <fullName evidence="3">Putative transposase/invertase (TIGR01784 family)</fullName>
    </submittedName>
</protein>
<reference evidence="3 4" key="1">
    <citation type="submission" date="2018-05" db="EMBL/GenBank/DDBJ databases">
        <title>Genomic Encyclopedia of Archaeal and Bacterial Type Strains, Phase II (KMG-II): from individual species to whole genera.</title>
        <authorList>
            <person name="Goeker M."/>
        </authorList>
    </citation>
    <scope>NUCLEOTIDE SEQUENCE [LARGE SCALE GENOMIC DNA]</scope>
    <source>
        <strain evidence="3 4">DSM 22214</strain>
    </source>
</reference>
<dbReference type="InterPro" id="IPR006842">
    <property type="entry name" value="Transposase_31"/>
</dbReference>
<dbReference type="GO" id="GO:1990238">
    <property type="term" value="F:double-stranded DNA endonuclease activity"/>
    <property type="evidence" value="ECO:0007669"/>
    <property type="project" value="TreeGrafter"/>
</dbReference>
<gene>
    <name evidence="3" type="ORF">LV89_01683</name>
</gene>
<dbReference type="InterPro" id="IPR010106">
    <property type="entry name" value="RpnA"/>
</dbReference>
<sequence>MININNPHDKFFKESFSRLEVVQSFIEEVFPINLRERINLGKLQLTNSSFTEADLSEHFADLAYQTEFAGQDILITLLFEHKSYSEKHPHWQLLQYMLNIWKEEEKQDKKPSIVIPIIIHHGTTLWKKTTMKSYFSKIHIDLQQFLPEFDYLLFSLNNWEDYQIANFKNTFLSTAAMLLKHSRDEKEKFLQLESFWVEKLNALDAAHEVEFIHSVFKYIDNGINLTSNDLIIIFTKVSKTVTNIAMTIAEEITLEATEKTTLNHIKGLIKNGFSAEIIAKSFELPLQKVEEIIQKIKNSSH</sequence>
<dbReference type="AlphaFoldDB" id="A0A316EDB5"/>
<dbReference type="PANTHER" id="PTHR34611:SF2">
    <property type="entry name" value="INACTIVE RECOMBINATION-PROMOTING NUCLEASE-LIKE PROTEIN RPNE-RELATED"/>
    <property type="match status" value="1"/>
</dbReference>
<dbReference type="PANTHER" id="PTHR34611">
    <property type="match status" value="1"/>
</dbReference>
<evidence type="ECO:0000313" key="3">
    <source>
        <dbReference type="EMBL" id="PWK27370.1"/>
    </source>
</evidence>
<dbReference type="GO" id="GO:0006310">
    <property type="term" value="P:DNA recombination"/>
    <property type="evidence" value="ECO:0007669"/>
    <property type="project" value="TreeGrafter"/>
</dbReference>
<comment type="caution">
    <text evidence="3">The sequence shown here is derived from an EMBL/GenBank/DDBJ whole genome shotgun (WGS) entry which is preliminary data.</text>
</comment>
<dbReference type="InterPro" id="IPR051699">
    <property type="entry name" value="Rpn/YhgA-like_nuclease"/>
</dbReference>
<dbReference type="NCBIfam" id="TIGR01784">
    <property type="entry name" value="T_den_put_tspse"/>
    <property type="match status" value="1"/>
</dbReference>
<evidence type="ECO:0000259" key="2">
    <source>
        <dbReference type="Pfam" id="PF04754"/>
    </source>
</evidence>
<proteinExistence type="inferred from homology"/>
<dbReference type="Pfam" id="PF04754">
    <property type="entry name" value="Transposase_31"/>
    <property type="match status" value="1"/>
</dbReference>
<organism evidence="3 4">
    <name type="scientific">Arcicella aurantiaca</name>
    <dbReference type="NCBI Taxonomy" id="591202"/>
    <lineage>
        <taxon>Bacteria</taxon>
        <taxon>Pseudomonadati</taxon>
        <taxon>Bacteroidota</taxon>
        <taxon>Cytophagia</taxon>
        <taxon>Cytophagales</taxon>
        <taxon>Flectobacillaceae</taxon>
        <taxon>Arcicella</taxon>
    </lineage>
</organism>
<accession>A0A316EDB5</accession>
<name>A0A316EDB5_9BACT</name>
<dbReference type="OrthoDB" id="932587at2"/>